<dbReference type="Proteomes" id="UP000001058">
    <property type="component" value="Unassembled WGS sequence"/>
</dbReference>
<accession>D8UEE3</accession>
<dbReference type="FunCoup" id="D8UEE3">
    <property type="interactions" value="262"/>
</dbReference>
<comment type="similarity">
    <text evidence="2">Belongs to the peptidase S54 family.</text>
</comment>
<name>D8UEE3_VOLCA</name>
<keyword evidence="3" id="KW-0378">Hydrolase</keyword>
<protein>
    <submittedName>
        <fullName evidence="8">Uncharacterized protein</fullName>
    </submittedName>
</protein>
<dbReference type="InterPro" id="IPR035952">
    <property type="entry name" value="Rhomboid-like_sf"/>
</dbReference>
<evidence type="ECO:0000313" key="9">
    <source>
        <dbReference type="Proteomes" id="UP000001058"/>
    </source>
</evidence>
<sequence>QVINHPGTSAVTALCVGVWLWLLQRGVSPAAVGLSYHRFVTDHQWWRALISQICHFELLHLVLNISSLWGLAALAEGAPAEDSASGAARGPSLVPTLEYLRVSLLLLLTCAAICLALHHVAVAVLGLERFRHSLLVGYSGVLFGWMTLIAWGEFRGGFSLLGWSSVSATVAPFLLLLVTQALLPTASFLGHLSG</sequence>
<dbReference type="EMBL" id="GL378389">
    <property type="protein sequence ID" value="EFJ41829.1"/>
    <property type="molecule type" value="Genomic_DNA"/>
</dbReference>
<dbReference type="GO" id="GO:0016020">
    <property type="term" value="C:membrane"/>
    <property type="evidence" value="ECO:0007669"/>
    <property type="project" value="UniProtKB-SubCell"/>
</dbReference>
<dbReference type="GO" id="GO:0006508">
    <property type="term" value="P:proteolysis"/>
    <property type="evidence" value="ECO:0007669"/>
    <property type="project" value="UniProtKB-KW"/>
</dbReference>
<keyword evidence="3" id="KW-0645">Protease</keyword>
<evidence type="ECO:0000256" key="5">
    <source>
        <dbReference type="ARBA" id="ARBA00022989"/>
    </source>
</evidence>
<dbReference type="RefSeq" id="XP_002957027.1">
    <property type="nucleotide sequence ID" value="XM_002956981.1"/>
</dbReference>
<proteinExistence type="inferred from homology"/>
<dbReference type="PANTHER" id="PTHR43066:SF1">
    <property type="entry name" value="RHOMBOID PROTEIN 2"/>
    <property type="match status" value="1"/>
</dbReference>
<dbReference type="GO" id="GO:0004252">
    <property type="term" value="F:serine-type endopeptidase activity"/>
    <property type="evidence" value="ECO:0007669"/>
    <property type="project" value="TreeGrafter"/>
</dbReference>
<evidence type="ECO:0000256" key="2">
    <source>
        <dbReference type="ARBA" id="ARBA00009045"/>
    </source>
</evidence>
<dbReference type="InParanoid" id="D8UEE3"/>
<keyword evidence="6 7" id="KW-0472">Membrane</keyword>
<dbReference type="PANTHER" id="PTHR43066">
    <property type="entry name" value="RHOMBOID-RELATED PROTEIN"/>
    <property type="match status" value="1"/>
</dbReference>
<feature type="transmembrane region" description="Helical" evidence="7">
    <location>
        <begin position="134"/>
        <end position="154"/>
    </location>
</feature>
<keyword evidence="4 7" id="KW-0812">Transmembrane</keyword>
<dbReference type="SUPFAM" id="SSF144091">
    <property type="entry name" value="Rhomboid-like"/>
    <property type="match status" value="1"/>
</dbReference>
<gene>
    <name evidence="8" type="ORF">VOLCADRAFT_45044</name>
</gene>
<dbReference type="GeneID" id="9622836"/>
<feature type="non-terminal residue" evidence="8">
    <location>
        <position position="1"/>
    </location>
</feature>
<evidence type="ECO:0000313" key="8">
    <source>
        <dbReference type="EMBL" id="EFJ41829.1"/>
    </source>
</evidence>
<feature type="transmembrane region" description="Helical" evidence="7">
    <location>
        <begin position="160"/>
        <end position="183"/>
    </location>
</feature>
<keyword evidence="5 7" id="KW-1133">Transmembrane helix</keyword>
<dbReference type="OrthoDB" id="10257275at2759"/>
<dbReference type="KEGG" id="vcn:VOLCADRAFT_45044"/>
<evidence type="ECO:0000256" key="6">
    <source>
        <dbReference type="ARBA" id="ARBA00023136"/>
    </source>
</evidence>
<evidence type="ECO:0000256" key="4">
    <source>
        <dbReference type="ARBA" id="ARBA00022692"/>
    </source>
</evidence>
<feature type="non-terminal residue" evidence="8">
    <location>
        <position position="194"/>
    </location>
</feature>
<evidence type="ECO:0000256" key="3">
    <source>
        <dbReference type="ARBA" id="ARBA00022670"/>
    </source>
</evidence>
<evidence type="ECO:0000256" key="7">
    <source>
        <dbReference type="SAM" id="Phobius"/>
    </source>
</evidence>
<reference evidence="8 9" key="1">
    <citation type="journal article" date="2010" name="Science">
        <title>Genomic analysis of organismal complexity in the multicellular green alga Volvox carteri.</title>
        <authorList>
            <person name="Prochnik S.E."/>
            <person name="Umen J."/>
            <person name="Nedelcu A.M."/>
            <person name="Hallmann A."/>
            <person name="Miller S.M."/>
            <person name="Nishii I."/>
            <person name="Ferris P."/>
            <person name="Kuo A."/>
            <person name="Mitros T."/>
            <person name="Fritz-Laylin L.K."/>
            <person name="Hellsten U."/>
            <person name="Chapman J."/>
            <person name="Simakov O."/>
            <person name="Rensing S.A."/>
            <person name="Terry A."/>
            <person name="Pangilinan J."/>
            <person name="Kapitonov V."/>
            <person name="Jurka J."/>
            <person name="Salamov A."/>
            <person name="Shapiro H."/>
            <person name="Schmutz J."/>
            <person name="Grimwood J."/>
            <person name="Lindquist E."/>
            <person name="Lucas S."/>
            <person name="Grigoriev I.V."/>
            <person name="Schmitt R."/>
            <person name="Kirk D."/>
            <person name="Rokhsar D.S."/>
        </authorList>
    </citation>
    <scope>NUCLEOTIDE SEQUENCE [LARGE SCALE GENOMIC DNA]</scope>
    <source>
        <strain evidence="9">f. Nagariensis / Eve</strain>
    </source>
</reference>
<dbReference type="eggNOG" id="KOG2632">
    <property type="taxonomic scope" value="Eukaryota"/>
</dbReference>
<dbReference type="Gene3D" id="1.20.1540.10">
    <property type="entry name" value="Rhomboid-like"/>
    <property type="match status" value="1"/>
</dbReference>
<comment type="subcellular location">
    <subcellularLocation>
        <location evidence="1">Membrane</location>
        <topology evidence="1">Multi-pass membrane protein</topology>
    </subcellularLocation>
</comment>
<feature type="transmembrane region" description="Helical" evidence="7">
    <location>
        <begin position="102"/>
        <end position="127"/>
    </location>
</feature>
<dbReference type="AlphaFoldDB" id="D8UEE3"/>
<evidence type="ECO:0000256" key="1">
    <source>
        <dbReference type="ARBA" id="ARBA00004141"/>
    </source>
</evidence>
<keyword evidence="9" id="KW-1185">Reference proteome</keyword>
<organism evidence="9">
    <name type="scientific">Volvox carteri f. nagariensis</name>
    <dbReference type="NCBI Taxonomy" id="3068"/>
    <lineage>
        <taxon>Eukaryota</taxon>
        <taxon>Viridiplantae</taxon>
        <taxon>Chlorophyta</taxon>
        <taxon>core chlorophytes</taxon>
        <taxon>Chlorophyceae</taxon>
        <taxon>CS clade</taxon>
        <taxon>Chlamydomonadales</taxon>
        <taxon>Volvocaceae</taxon>
        <taxon>Volvox</taxon>
    </lineage>
</organism>